<feature type="region of interest" description="Disordered" evidence="1">
    <location>
        <begin position="54"/>
        <end position="87"/>
    </location>
</feature>
<feature type="non-terminal residue" evidence="2">
    <location>
        <position position="87"/>
    </location>
</feature>
<dbReference type="AlphaFoldDB" id="A0A2H9TL16"/>
<reference evidence="2 3" key="1">
    <citation type="submission" date="2016-10" db="EMBL/GenBank/DDBJ databases">
        <title>The genome of Paramicrosporidium saccamoebae is the missing link in understanding Cryptomycota and Microsporidia evolution.</title>
        <authorList>
            <person name="Quandt C.A."/>
            <person name="Beaudet D."/>
            <person name="Corsaro D."/>
            <person name="Michel R."/>
            <person name="Corradi N."/>
            <person name="James T."/>
        </authorList>
    </citation>
    <scope>NUCLEOTIDE SEQUENCE [LARGE SCALE GENOMIC DNA]</scope>
    <source>
        <strain evidence="2 3">KSL3</strain>
    </source>
</reference>
<proteinExistence type="predicted"/>
<evidence type="ECO:0000313" key="3">
    <source>
        <dbReference type="Proteomes" id="UP000240830"/>
    </source>
</evidence>
<name>A0A2H9TL16_9FUNG</name>
<organism evidence="2 3">
    <name type="scientific">Paramicrosporidium saccamoebae</name>
    <dbReference type="NCBI Taxonomy" id="1246581"/>
    <lineage>
        <taxon>Eukaryota</taxon>
        <taxon>Fungi</taxon>
        <taxon>Fungi incertae sedis</taxon>
        <taxon>Cryptomycota</taxon>
        <taxon>Cryptomycota incertae sedis</taxon>
        <taxon>Paramicrosporidium</taxon>
    </lineage>
</organism>
<evidence type="ECO:0000313" key="2">
    <source>
        <dbReference type="EMBL" id="PJF18453.1"/>
    </source>
</evidence>
<protein>
    <submittedName>
        <fullName evidence="2">Uncharacterized protein</fullName>
    </submittedName>
</protein>
<evidence type="ECO:0000256" key="1">
    <source>
        <dbReference type="SAM" id="MobiDB-lite"/>
    </source>
</evidence>
<dbReference type="EMBL" id="MTSL01000124">
    <property type="protein sequence ID" value="PJF18453.1"/>
    <property type="molecule type" value="Genomic_DNA"/>
</dbReference>
<comment type="caution">
    <text evidence="2">The sequence shown here is derived from an EMBL/GenBank/DDBJ whole genome shotgun (WGS) entry which is preliminary data.</text>
</comment>
<keyword evidence="3" id="KW-1185">Reference proteome</keyword>
<dbReference type="Proteomes" id="UP000240830">
    <property type="component" value="Unassembled WGS sequence"/>
</dbReference>
<sequence>MLSITQTPSGSFIELTAKTGDLTISDANSAFNVLGCAGPIIEGDVFPVAAAVSGATAPTSGPPTGGATEVPSRVPSEVPTEVPPRVP</sequence>
<gene>
    <name evidence="2" type="ORF">PSACC_01743</name>
</gene>
<accession>A0A2H9TL16</accession>